<dbReference type="PANTHER" id="PTHR30146:SF153">
    <property type="entry name" value="LACTOSE OPERON REPRESSOR"/>
    <property type="match status" value="1"/>
</dbReference>
<dbReference type="KEGG" id="broo:brsh051_19520"/>
<dbReference type="AlphaFoldDB" id="A0AAN0K770"/>
<proteinExistence type="predicted"/>
<dbReference type="Pfam" id="PF13377">
    <property type="entry name" value="Peripla_BP_3"/>
    <property type="match status" value="1"/>
</dbReference>
<gene>
    <name evidence="5" type="ORF">brsh051_19520</name>
</gene>
<feature type="domain" description="HTH lacI-type" evidence="4">
    <location>
        <begin position="1"/>
        <end position="53"/>
    </location>
</feature>
<dbReference type="Gene3D" id="3.40.50.2300">
    <property type="match status" value="2"/>
</dbReference>
<accession>A0AAN0K770</accession>
<dbReference type="Gene3D" id="1.10.260.40">
    <property type="entry name" value="lambda repressor-like DNA-binding domains"/>
    <property type="match status" value="1"/>
</dbReference>
<evidence type="ECO:0000259" key="4">
    <source>
        <dbReference type="PROSITE" id="PS50932"/>
    </source>
</evidence>
<evidence type="ECO:0000313" key="6">
    <source>
        <dbReference type="Proteomes" id="UP001431656"/>
    </source>
</evidence>
<dbReference type="SUPFAM" id="SSF53822">
    <property type="entry name" value="Periplasmic binding protein-like I"/>
    <property type="match status" value="1"/>
</dbReference>
<dbReference type="EMBL" id="AP028056">
    <property type="protein sequence ID" value="BEH02671.1"/>
    <property type="molecule type" value="Genomic_DNA"/>
</dbReference>
<evidence type="ECO:0000256" key="3">
    <source>
        <dbReference type="ARBA" id="ARBA00023163"/>
    </source>
</evidence>
<dbReference type="SUPFAM" id="SSF47413">
    <property type="entry name" value="lambda repressor-like DNA-binding domains"/>
    <property type="match status" value="1"/>
</dbReference>
<dbReference type="GO" id="GO:0003700">
    <property type="term" value="F:DNA-binding transcription factor activity"/>
    <property type="evidence" value="ECO:0007669"/>
    <property type="project" value="TreeGrafter"/>
</dbReference>
<dbReference type="InterPro" id="IPR028082">
    <property type="entry name" value="Peripla_BP_I"/>
</dbReference>
<dbReference type="InterPro" id="IPR000843">
    <property type="entry name" value="HTH_LacI"/>
</dbReference>
<dbReference type="Pfam" id="PF00356">
    <property type="entry name" value="LacI"/>
    <property type="match status" value="1"/>
</dbReference>
<keyword evidence="6" id="KW-1185">Reference proteome</keyword>
<dbReference type="PROSITE" id="PS00356">
    <property type="entry name" value="HTH_LACI_1"/>
    <property type="match status" value="1"/>
</dbReference>
<dbReference type="PROSITE" id="PS50932">
    <property type="entry name" value="HTH_LACI_2"/>
    <property type="match status" value="1"/>
</dbReference>
<dbReference type="SMART" id="SM00354">
    <property type="entry name" value="HTH_LACI"/>
    <property type="match status" value="1"/>
</dbReference>
<name>A0AAN0K770_9ACTN</name>
<keyword evidence="3" id="KW-0804">Transcription</keyword>
<evidence type="ECO:0000256" key="2">
    <source>
        <dbReference type="ARBA" id="ARBA00023125"/>
    </source>
</evidence>
<dbReference type="InterPro" id="IPR010982">
    <property type="entry name" value="Lambda_DNA-bd_dom_sf"/>
</dbReference>
<evidence type="ECO:0000313" key="5">
    <source>
        <dbReference type="EMBL" id="BEH02671.1"/>
    </source>
</evidence>
<evidence type="ECO:0000256" key="1">
    <source>
        <dbReference type="ARBA" id="ARBA00023015"/>
    </source>
</evidence>
<sequence>MGDVARLAGVSAQTVSRVVNGEPYVTDEKREAVLAAMRNLKYQPNAAARAMKRGDFKTIGVLYRSLHPVGNRKALEGIVDAAAAHSYSTLLIPMGSTQASGGGGMPSALEQSAIDVAIVIVSSSLSGAAERPKALPVPTVVLSSHAPKLASSVSIDEAAGTREAVAHLLGLGHLTVHHIAGPERSLPARNREDAWRAALIEAGRPVPDVVRGDWSAESGYHATRALLKTQRPSALFAGNDQMALGAYRALFEAGVRIPEDVSVVGCDNIDEAGSFSPPLTTMLMDWDLIGRQALQVALGMLDDPTPTILTTPSTLIVRASTAPPPAR</sequence>
<organism evidence="5 6">
    <name type="scientific">Brooklawnia propionicigenes</name>
    <dbReference type="NCBI Taxonomy" id="3041175"/>
    <lineage>
        <taxon>Bacteria</taxon>
        <taxon>Bacillati</taxon>
        <taxon>Actinomycetota</taxon>
        <taxon>Actinomycetes</taxon>
        <taxon>Propionibacteriales</taxon>
        <taxon>Propionibacteriaceae</taxon>
        <taxon>Brooklawnia</taxon>
    </lineage>
</organism>
<dbReference type="CDD" id="cd01392">
    <property type="entry name" value="HTH_LacI"/>
    <property type="match status" value="1"/>
</dbReference>
<protein>
    <submittedName>
        <fullName evidence="5">LacI family DNA-binding transcriptional regulator</fullName>
    </submittedName>
</protein>
<dbReference type="PANTHER" id="PTHR30146">
    <property type="entry name" value="LACI-RELATED TRANSCRIPTIONAL REPRESSOR"/>
    <property type="match status" value="1"/>
</dbReference>
<dbReference type="CDD" id="cd01574">
    <property type="entry name" value="PBP1_LacI"/>
    <property type="match status" value="1"/>
</dbReference>
<dbReference type="GO" id="GO:0000976">
    <property type="term" value="F:transcription cis-regulatory region binding"/>
    <property type="evidence" value="ECO:0007669"/>
    <property type="project" value="TreeGrafter"/>
</dbReference>
<dbReference type="Proteomes" id="UP001431656">
    <property type="component" value="Chromosome"/>
</dbReference>
<keyword evidence="2 5" id="KW-0238">DNA-binding</keyword>
<reference evidence="5" key="1">
    <citation type="journal article" date="2024" name="Int. J. Syst. Evol. Microbiol.">
        <title>Brooklawnia propionicigenes sp. nov., a facultatively anaerobic, propionate-producing bacterium isolated from a methanogenic reactor treating waste from cattle farms.</title>
        <authorList>
            <person name="Akita Y."/>
            <person name="Ueki A."/>
            <person name="Tonouchi A."/>
            <person name="Sugawara Y."/>
            <person name="Honma S."/>
            <person name="Kaku N."/>
            <person name="Ueki K."/>
        </authorList>
    </citation>
    <scope>NUCLEOTIDE SEQUENCE</scope>
    <source>
        <strain evidence="5">SH051</strain>
    </source>
</reference>
<keyword evidence="1" id="KW-0805">Transcription regulation</keyword>
<dbReference type="InterPro" id="IPR046335">
    <property type="entry name" value="LacI/GalR-like_sensor"/>
</dbReference>